<feature type="active site" description="Nucleophile" evidence="5">
    <location>
        <position position="176"/>
    </location>
</feature>
<keyword evidence="1" id="KW-0645">Protease</keyword>
<sequence length="321" mass="32510">MRPIALAIHGGCGVMAKLDLSEQEWVAARADLARSLQAGWAVLAGGGSALDAVEAAVVVMEDSPHFNAGHGAALNAAGEHELDAAVMDGSTLAAGAVAAARRIRNPVKAARAVMESGEAVMLAGGAADAFAREAGLAVVDPSYFTTERRLEALARMKARAAAGTAQLASEAEKHGTVGAVACDGAGRLAAATSTGGYTNKPVGRVGDSPIIGAGTYARDGICAVSGTGKGEYFIRHAVGHEVASRMAYLGESLTAAAAKVIHEDLAPYGIGAGLVAVAADGSVTAPYNTDGMFRGWVTAEGRFHVASHAEVFEVTEEFARP</sequence>
<name>A0A840C7T2_9HYPH</name>
<organism evidence="8 9">
    <name type="scientific">Chelatococcus caeni</name>
    <dbReference type="NCBI Taxonomy" id="1348468"/>
    <lineage>
        <taxon>Bacteria</taxon>
        <taxon>Pseudomonadati</taxon>
        <taxon>Pseudomonadota</taxon>
        <taxon>Alphaproteobacteria</taxon>
        <taxon>Hyphomicrobiales</taxon>
        <taxon>Chelatococcaceae</taxon>
        <taxon>Chelatococcus</taxon>
    </lineage>
</organism>
<gene>
    <name evidence="8" type="ORF">GGR16_004520</name>
</gene>
<dbReference type="FunFam" id="3.60.20.30:FF:000001">
    <property type="entry name" value="Isoaspartyl peptidase/L-asparaginase"/>
    <property type="match status" value="1"/>
</dbReference>
<dbReference type="Pfam" id="PF01112">
    <property type="entry name" value="Asparaginase_2"/>
    <property type="match status" value="1"/>
</dbReference>
<evidence type="ECO:0000256" key="6">
    <source>
        <dbReference type="PIRSR" id="PIRSR600246-2"/>
    </source>
</evidence>
<feature type="site" description="Cleavage; by autolysis" evidence="7">
    <location>
        <begin position="175"/>
        <end position="176"/>
    </location>
</feature>
<evidence type="ECO:0000256" key="4">
    <source>
        <dbReference type="ARBA" id="ARBA00069124"/>
    </source>
</evidence>
<keyword evidence="3" id="KW-0068">Autocatalytic cleavage</keyword>
<evidence type="ECO:0000256" key="7">
    <source>
        <dbReference type="PIRSR" id="PIRSR600246-3"/>
    </source>
</evidence>
<dbReference type="PANTHER" id="PTHR10188:SF6">
    <property type="entry name" value="N(4)-(BETA-N-ACETYLGLUCOSAMINYL)-L-ASPARAGINASE"/>
    <property type="match status" value="1"/>
</dbReference>
<dbReference type="InterPro" id="IPR000246">
    <property type="entry name" value="Peptidase_T2"/>
</dbReference>
<dbReference type="Proteomes" id="UP000577362">
    <property type="component" value="Unassembled WGS sequence"/>
</dbReference>
<dbReference type="PANTHER" id="PTHR10188">
    <property type="entry name" value="L-ASPARAGINASE"/>
    <property type="match status" value="1"/>
</dbReference>
<dbReference type="GO" id="GO:0016811">
    <property type="term" value="F:hydrolase activity, acting on carbon-nitrogen (but not peptide) bonds, in linear amides"/>
    <property type="evidence" value="ECO:0007669"/>
    <property type="project" value="UniProtKB-ARBA"/>
</dbReference>
<evidence type="ECO:0000256" key="5">
    <source>
        <dbReference type="PIRSR" id="PIRSR600246-1"/>
    </source>
</evidence>
<comment type="caution">
    <text evidence="8">The sequence shown here is derived from an EMBL/GenBank/DDBJ whole genome shotgun (WGS) entry which is preliminary data.</text>
</comment>
<keyword evidence="2 8" id="KW-0378">Hydrolase</keyword>
<reference evidence="8 9" key="1">
    <citation type="submission" date="2020-08" db="EMBL/GenBank/DDBJ databases">
        <title>Genomic Encyclopedia of Type Strains, Phase IV (KMG-IV): sequencing the most valuable type-strain genomes for metagenomic binning, comparative biology and taxonomic classification.</title>
        <authorList>
            <person name="Goeker M."/>
        </authorList>
    </citation>
    <scope>NUCLEOTIDE SEQUENCE [LARGE SCALE GENOMIC DNA]</scope>
    <source>
        <strain evidence="8 9">DSM 103737</strain>
    </source>
</reference>
<evidence type="ECO:0000313" key="8">
    <source>
        <dbReference type="EMBL" id="MBB4019469.1"/>
    </source>
</evidence>
<proteinExistence type="predicted"/>
<protein>
    <recommendedName>
        <fullName evidence="4">Isoaspartyl peptidase</fullName>
    </recommendedName>
</protein>
<dbReference type="GO" id="GO:0008233">
    <property type="term" value="F:peptidase activity"/>
    <property type="evidence" value="ECO:0007669"/>
    <property type="project" value="UniProtKB-KW"/>
</dbReference>
<feature type="binding site" evidence="6">
    <location>
        <begin position="204"/>
        <end position="207"/>
    </location>
    <ligand>
        <name>substrate</name>
    </ligand>
</feature>
<dbReference type="InterPro" id="IPR029055">
    <property type="entry name" value="Ntn_hydrolases_N"/>
</dbReference>
<dbReference type="GO" id="GO:0006508">
    <property type="term" value="P:proteolysis"/>
    <property type="evidence" value="ECO:0007669"/>
    <property type="project" value="UniProtKB-KW"/>
</dbReference>
<dbReference type="Gene3D" id="3.60.20.30">
    <property type="entry name" value="(Glycosyl)asparaginase"/>
    <property type="match status" value="1"/>
</dbReference>
<accession>A0A840C7T2</accession>
<evidence type="ECO:0000256" key="1">
    <source>
        <dbReference type="ARBA" id="ARBA00022670"/>
    </source>
</evidence>
<dbReference type="EMBL" id="JACIEN010000007">
    <property type="protein sequence ID" value="MBB4019469.1"/>
    <property type="molecule type" value="Genomic_DNA"/>
</dbReference>
<feature type="binding site" evidence="6">
    <location>
        <begin position="227"/>
        <end position="230"/>
    </location>
    <ligand>
        <name>substrate</name>
    </ligand>
</feature>
<dbReference type="CDD" id="cd04701">
    <property type="entry name" value="Asparaginase_2"/>
    <property type="match status" value="1"/>
</dbReference>
<evidence type="ECO:0000256" key="3">
    <source>
        <dbReference type="ARBA" id="ARBA00022813"/>
    </source>
</evidence>
<keyword evidence="9" id="KW-1185">Reference proteome</keyword>
<evidence type="ECO:0000313" key="9">
    <source>
        <dbReference type="Proteomes" id="UP000577362"/>
    </source>
</evidence>
<dbReference type="SUPFAM" id="SSF56235">
    <property type="entry name" value="N-terminal nucleophile aminohydrolases (Ntn hydrolases)"/>
    <property type="match status" value="1"/>
</dbReference>
<dbReference type="AlphaFoldDB" id="A0A840C7T2"/>
<evidence type="ECO:0000256" key="2">
    <source>
        <dbReference type="ARBA" id="ARBA00022801"/>
    </source>
</evidence>
<dbReference type="RefSeq" id="WP_183318258.1">
    <property type="nucleotide sequence ID" value="NZ_JACIEN010000007.1"/>
</dbReference>